<dbReference type="GO" id="GO:0006310">
    <property type="term" value="P:DNA recombination"/>
    <property type="evidence" value="ECO:0007669"/>
    <property type="project" value="UniProtKB-KW"/>
</dbReference>
<protein>
    <recommendedName>
        <fullName evidence="3">Tyr recombinase domain-containing protein</fullName>
    </recommendedName>
</protein>
<dbReference type="GO" id="GO:0015074">
    <property type="term" value="P:DNA integration"/>
    <property type="evidence" value="ECO:0007669"/>
    <property type="project" value="InterPro"/>
</dbReference>
<comment type="caution">
    <text evidence="4">The sequence shown here is derived from an EMBL/GenBank/DDBJ whole genome shotgun (WGS) entry which is preliminary data.</text>
</comment>
<dbReference type="Gene3D" id="1.10.443.10">
    <property type="entry name" value="Intergrase catalytic core"/>
    <property type="match status" value="1"/>
</dbReference>
<organism evidence="4 5">
    <name type="scientific">Actinoplanes campanulatus</name>
    <dbReference type="NCBI Taxonomy" id="113559"/>
    <lineage>
        <taxon>Bacteria</taxon>
        <taxon>Bacillati</taxon>
        <taxon>Actinomycetota</taxon>
        <taxon>Actinomycetes</taxon>
        <taxon>Micromonosporales</taxon>
        <taxon>Micromonosporaceae</taxon>
        <taxon>Actinoplanes</taxon>
    </lineage>
</organism>
<dbReference type="AlphaFoldDB" id="A0A7W5AN64"/>
<dbReference type="InterPro" id="IPR013762">
    <property type="entry name" value="Integrase-like_cat_sf"/>
</dbReference>
<evidence type="ECO:0000256" key="2">
    <source>
        <dbReference type="SAM" id="MobiDB-lite"/>
    </source>
</evidence>
<accession>A0A7W5AN64</accession>
<evidence type="ECO:0000256" key="1">
    <source>
        <dbReference type="ARBA" id="ARBA00023172"/>
    </source>
</evidence>
<dbReference type="PROSITE" id="PS51898">
    <property type="entry name" value="TYR_RECOMBINASE"/>
    <property type="match status" value="1"/>
</dbReference>
<dbReference type="Proteomes" id="UP000590749">
    <property type="component" value="Unassembled WGS sequence"/>
</dbReference>
<dbReference type="SUPFAM" id="SSF56349">
    <property type="entry name" value="DNA breaking-rejoining enzymes"/>
    <property type="match status" value="1"/>
</dbReference>
<evidence type="ECO:0000259" key="3">
    <source>
        <dbReference type="PROSITE" id="PS51898"/>
    </source>
</evidence>
<name>A0A7W5AN64_9ACTN</name>
<feature type="region of interest" description="Disordered" evidence="2">
    <location>
        <begin position="661"/>
        <end position="693"/>
    </location>
</feature>
<dbReference type="Pfam" id="PF00589">
    <property type="entry name" value="Phage_integrase"/>
    <property type="match status" value="1"/>
</dbReference>
<keyword evidence="5" id="KW-1185">Reference proteome</keyword>
<dbReference type="InterPro" id="IPR011010">
    <property type="entry name" value="DNA_brk_join_enz"/>
</dbReference>
<dbReference type="EMBL" id="JACHXF010000017">
    <property type="protein sequence ID" value="MBB3099142.1"/>
    <property type="molecule type" value="Genomic_DNA"/>
</dbReference>
<evidence type="ECO:0000313" key="5">
    <source>
        <dbReference type="Proteomes" id="UP000590749"/>
    </source>
</evidence>
<evidence type="ECO:0000313" key="4">
    <source>
        <dbReference type="EMBL" id="MBB3099142.1"/>
    </source>
</evidence>
<reference evidence="4 5" key="1">
    <citation type="submission" date="2020-08" db="EMBL/GenBank/DDBJ databases">
        <title>Genomic Encyclopedia of Type Strains, Phase III (KMG-III): the genomes of soil and plant-associated and newly described type strains.</title>
        <authorList>
            <person name="Whitman W."/>
        </authorList>
    </citation>
    <scope>NUCLEOTIDE SEQUENCE [LARGE SCALE GENOMIC DNA]</scope>
    <source>
        <strain evidence="4 5">CECT 3287</strain>
    </source>
</reference>
<gene>
    <name evidence="4" type="ORF">FHR83_006848</name>
</gene>
<dbReference type="RefSeq" id="WP_183225212.1">
    <property type="nucleotide sequence ID" value="NZ_BMPW01000020.1"/>
</dbReference>
<proteinExistence type="predicted"/>
<dbReference type="InterPro" id="IPR002104">
    <property type="entry name" value="Integrase_catalytic"/>
</dbReference>
<sequence>MRSDALRVAPTPASTDGLGRLLADLPADWQGEVIGPGIDGWHARTEKGRAASLRLAGLPLRLRTELAWMAHWQFKDGIGVSVSDFNQAATALAWAITSGREQPASMATLDKDTFMRLYRTSFESRRGRLPSQESADRFGRVLFGYPQMALIARLNDRPWWALDNWHPRCDPRIPIREREPRRSEGCSPGKAEIPWVREAIKWFAGTMLESGTKTWSTITSRSMLFLLMFDRWLATTAEPANLTRDPAKAGALASSFRRWLSDPANRPRTSGQSVSQRAVNDGLRTVSELMAFIVDNRDECRTVLGPSPWDDLTEIQPAVWRKQITSSRGTGPLVNDENYVDDHTLAQITTGLPTLGQSNPQAMRMLLLQILTGRRASEVCMCDFDCLSPATGKAVEAAEGEQVARFRYAQSKIDQAPDTILVDAEVVAVIEEQQQWVLDRFPGTQPRYLFPQQHANAHGTKHMSAPNYGRILREFSEQVDITDSKGRPVRLSKTHRFRHTRITRLAELGLPVHVLQRYAGHANPTMSMHYVARREEHSEQAFLATRKFKADGTAVTFSREDHDGMQLFNRADRFLPHGYCLLPPLQTCDKGNACLTCSVFVTDSSHLDTLQRQLDESEALIERQTSAFQARHGRPMPDDNVWLLQRTAERDALTKLLTAMQDNPGRPCQGAGSPTSGPTPITIDTIRHRQERP</sequence>
<keyword evidence="1" id="KW-0233">DNA recombination</keyword>
<dbReference type="GO" id="GO:0003677">
    <property type="term" value="F:DNA binding"/>
    <property type="evidence" value="ECO:0007669"/>
    <property type="project" value="InterPro"/>
</dbReference>
<feature type="domain" description="Tyr recombinase" evidence="3">
    <location>
        <begin position="334"/>
        <end position="543"/>
    </location>
</feature>